<protein>
    <submittedName>
        <fullName evidence="1">Uncharacterized protein</fullName>
    </submittedName>
</protein>
<dbReference type="AlphaFoldDB" id="A0A540LRL4"/>
<evidence type="ECO:0000313" key="2">
    <source>
        <dbReference type="Proteomes" id="UP000315295"/>
    </source>
</evidence>
<proteinExistence type="predicted"/>
<gene>
    <name evidence="1" type="ORF">C1H46_025295</name>
</gene>
<reference evidence="1 2" key="1">
    <citation type="journal article" date="2019" name="G3 (Bethesda)">
        <title>Sequencing of a Wild Apple (Malus baccata) Genome Unravels the Differences Between Cultivated and Wild Apple Species Regarding Disease Resistance and Cold Tolerance.</title>
        <authorList>
            <person name="Chen X."/>
        </authorList>
    </citation>
    <scope>NUCLEOTIDE SEQUENCE [LARGE SCALE GENOMIC DNA]</scope>
    <source>
        <strain evidence="2">cv. Shandingzi</strain>
        <tissue evidence="1">Leaves</tissue>
    </source>
</reference>
<sequence>MTKSVAKANNTASSGQTKFRSTVRILEPQLEALMKLTAAAVAAFASLEAAN</sequence>
<accession>A0A540LRL4</accession>
<name>A0A540LRL4_MALBA</name>
<organism evidence="1 2">
    <name type="scientific">Malus baccata</name>
    <name type="common">Siberian crab apple</name>
    <name type="synonym">Pyrus baccata</name>
    <dbReference type="NCBI Taxonomy" id="106549"/>
    <lineage>
        <taxon>Eukaryota</taxon>
        <taxon>Viridiplantae</taxon>
        <taxon>Streptophyta</taxon>
        <taxon>Embryophyta</taxon>
        <taxon>Tracheophyta</taxon>
        <taxon>Spermatophyta</taxon>
        <taxon>Magnoliopsida</taxon>
        <taxon>eudicotyledons</taxon>
        <taxon>Gunneridae</taxon>
        <taxon>Pentapetalae</taxon>
        <taxon>rosids</taxon>
        <taxon>fabids</taxon>
        <taxon>Rosales</taxon>
        <taxon>Rosaceae</taxon>
        <taxon>Amygdaloideae</taxon>
        <taxon>Maleae</taxon>
        <taxon>Malus</taxon>
    </lineage>
</organism>
<comment type="caution">
    <text evidence="1">The sequence shown here is derived from an EMBL/GenBank/DDBJ whole genome shotgun (WGS) entry which is preliminary data.</text>
</comment>
<keyword evidence="2" id="KW-1185">Reference proteome</keyword>
<dbReference type="Proteomes" id="UP000315295">
    <property type="component" value="Unassembled WGS sequence"/>
</dbReference>
<evidence type="ECO:0000313" key="1">
    <source>
        <dbReference type="EMBL" id="TQD89126.1"/>
    </source>
</evidence>
<dbReference type="EMBL" id="VIEB01000490">
    <property type="protein sequence ID" value="TQD89126.1"/>
    <property type="molecule type" value="Genomic_DNA"/>
</dbReference>